<dbReference type="OrthoDB" id="338850at2759"/>
<evidence type="ECO:0000256" key="4">
    <source>
        <dbReference type="SAM" id="MobiDB-lite"/>
    </source>
</evidence>
<feature type="region of interest" description="Disordered" evidence="4">
    <location>
        <begin position="115"/>
        <end position="149"/>
    </location>
</feature>
<feature type="domain" description="Ribosomal eL28/Mak16" evidence="5">
    <location>
        <begin position="8"/>
        <end position="125"/>
    </location>
</feature>
<evidence type="ECO:0000256" key="2">
    <source>
        <dbReference type="ARBA" id="ARBA00022980"/>
    </source>
</evidence>
<dbReference type="AlphaFoldDB" id="A0A1Y1HYY9"/>
<evidence type="ECO:0000259" key="5">
    <source>
        <dbReference type="Pfam" id="PF01778"/>
    </source>
</evidence>
<reference evidence="6 7" key="1">
    <citation type="journal article" date="2014" name="Nat. Commun.">
        <title>Klebsormidium flaccidum genome reveals primary factors for plant terrestrial adaptation.</title>
        <authorList>
            <person name="Hori K."/>
            <person name="Maruyama F."/>
            <person name="Fujisawa T."/>
            <person name="Togashi T."/>
            <person name="Yamamoto N."/>
            <person name="Seo M."/>
            <person name="Sato S."/>
            <person name="Yamada T."/>
            <person name="Mori H."/>
            <person name="Tajima N."/>
            <person name="Moriyama T."/>
            <person name="Ikeuchi M."/>
            <person name="Watanabe M."/>
            <person name="Wada H."/>
            <person name="Kobayashi K."/>
            <person name="Saito M."/>
            <person name="Masuda T."/>
            <person name="Sasaki-Sekimoto Y."/>
            <person name="Mashiguchi K."/>
            <person name="Awai K."/>
            <person name="Shimojima M."/>
            <person name="Masuda S."/>
            <person name="Iwai M."/>
            <person name="Nobusawa T."/>
            <person name="Narise T."/>
            <person name="Kondo S."/>
            <person name="Saito H."/>
            <person name="Sato R."/>
            <person name="Murakawa M."/>
            <person name="Ihara Y."/>
            <person name="Oshima-Yamada Y."/>
            <person name="Ohtaka K."/>
            <person name="Satoh M."/>
            <person name="Sonobe K."/>
            <person name="Ishii M."/>
            <person name="Ohtani R."/>
            <person name="Kanamori-Sato M."/>
            <person name="Honoki R."/>
            <person name="Miyazaki D."/>
            <person name="Mochizuki H."/>
            <person name="Umetsu J."/>
            <person name="Higashi K."/>
            <person name="Shibata D."/>
            <person name="Kamiya Y."/>
            <person name="Sato N."/>
            <person name="Nakamura Y."/>
            <person name="Tabata S."/>
            <person name="Ida S."/>
            <person name="Kurokawa K."/>
            <person name="Ohta H."/>
        </authorList>
    </citation>
    <scope>NUCLEOTIDE SEQUENCE [LARGE SCALE GENOMIC DNA]</scope>
    <source>
        <strain evidence="6 7">NIES-2285</strain>
    </source>
</reference>
<dbReference type="STRING" id="105231.A0A1Y1HYY9"/>
<dbReference type="EMBL" id="DF237115">
    <property type="protein sequence ID" value="GAQ83880.1"/>
    <property type="molecule type" value="Genomic_DNA"/>
</dbReference>
<protein>
    <submittedName>
        <fullName evidence="6">60S ribosomal protein L28</fullName>
    </submittedName>
</protein>
<dbReference type="PANTHER" id="PTHR10544">
    <property type="entry name" value="60S RIBOSOMAL PROTEIN L28"/>
    <property type="match status" value="1"/>
</dbReference>
<evidence type="ECO:0000256" key="1">
    <source>
        <dbReference type="ARBA" id="ARBA00007926"/>
    </source>
</evidence>
<evidence type="ECO:0000313" key="6">
    <source>
        <dbReference type="EMBL" id="GAQ83880.1"/>
    </source>
</evidence>
<dbReference type="InterPro" id="IPR002672">
    <property type="entry name" value="Ribosomal_eL28"/>
</dbReference>
<evidence type="ECO:0000256" key="3">
    <source>
        <dbReference type="ARBA" id="ARBA00023274"/>
    </source>
</evidence>
<comment type="similarity">
    <text evidence="1">Belongs to the eukaryotic ribosomal protein eL28 family.</text>
</comment>
<dbReference type="GO" id="GO:0003735">
    <property type="term" value="F:structural constituent of ribosome"/>
    <property type="evidence" value="ECO:0007669"/>
    <property type="project" value="InterPro"/>
</dbReference>
<dbReference type="OMA" id="WMIIRNC"/>
<dbReference type="GO" id="GO:0006412">
    <property type="term" value="P:translation"/>
    <property type="evidence" value="ECO:0007669"/>
    <property type="project" value="InterPro"/>
</dbReference>
<organism evidence="6 7">
    <name type="scientific">Klebsormidium nitens</name>
    <name type="common">Green alga</name>
    <name type="synonym">Ulothrix nitens</name>
    <dbReference type="NCBI Taxonomy" id="105231"/>
    <lineage>
        <taxon>Eukaryota</taxon>
        <taxon>Viridiplantae</taxon>
        <taxon>Streptophyta</taxon>
        <taxon>Klebsormidiophyceae</taxon>
        <taxon>Klebsormidiales</taxon>
        <taxon>Klebsormidiaceae</taxon>
        <taxon>Klebsormidium</taxon>
    </lineage>
</organism>
<accession>A0A1Y1HYY9</accession>
<keyword evidence="3" id="KW-0687">Ribonucleoprotein</keyword>
<evidence type="ECO:0000313" key="7">
    <source>
        <dbReference type="Proteomes" id="UP000054558"/>
    </source>
</evidence>
<sequence length="149" mass="16493">MSGVSQDLLWLLVKKQNRFLYKQGGGTTRQVQFTSEPNNLMNKNTFKYSGLANPKSVGIQEEGDHVVVRTTNPKKAGQPAKHVSSNVHKKDNRRVAKAVHATVVGSGFRPDLEKAAKSRVSHIHKALRVKKADGKKPRADKKKRALTTS</sequence>
<feature type="compositionally biased region" description="Basic residues" evidence="4">
    <location>
        <begin position="138"/>
        <end position="149"/>
    </location>
</feature>
<feature type="compositionally biased region" description="Basic residues" evidence="4">
    <location>
        <begin position="117"/>
        <end position="129"/>
    </location>
</feature>
<dbReference type="GO" id="GO:0022625">
    <property type="term" value="C:cytosolic large ribosomal subunit"/>
    <property type="evidence" value="ECO:0000318"/>
    <property type="project" value="GO_Central"/>
</dbReference>
<dbReference type="Proteomes" id="UP000054558">
    <property type="component" value="Unassembled WGS sequence"/>
</dbReference>
<dbReference type="Pfam" id="PF01778">
    <property type="entry name" value="Ribosomal_L28e"/>
    <property type="match status" value="1"/>
</dbReference>
<name>A0A1Y1HYY9_KLENI</name>
<keyword evidence="7" id="KW-1185">Reference proteome</keyword>
<keyword evidence="2 6" id="KW-0689">Ribosomal protein</keyword>
<proteinExistence type="inferred from homology"/>
<gene>
    <name evidence="6" type="ORF">KFL_001660150</name>
</gene>
<dbReference type="Gene3D" id="3.30.390.110">
    <property type="match status" value="1"/>
</dbReference>
<feature type="region of interest" description="Disordered" evidence="4">
    <location>
        <begin position="73"/>
        <end position="93"/>
    </location>
</feature>
<dbReference type="InterPro" id="IPR029004">
    <property type="entry name" value="Ribosomal_eL28/Mak16"/>
</dbReference>